<dbReference type="AlphaFoldDB" id="A0A7X6QYZ1"/>
<name>A0A7X6QYZ1_9CELL</name>
<proteinExistence type="inferred from homology"/>
<dbReference type="InterPro" id="IPR042208">
    <property type="entry name" value="D-ser_dehydrat-like_sf"/>
</dbReference>
<comment type="caution">
    <text evidence="4">The sequence shown here is derived from an EMBL/GenBank/DDBJ whole genome shotgun (WGS) entry which is preliminary data.</text>
</comment>
<dbReference type="Pfam" id="PF01168">
    <property type="entry name" value="Ala_racemase_N"/>
    <property type="match status" value="1"/>
</dbReference>
<accession>A0A7X6QYZ1</accession>
<dbReference type="InterPro" id="IPR001608">
    <property type="entry name" value="Ala_racemase_N"/>
</dbReference>
<dbReference type="GO" id="GO:0016829">
    <property type="term" value="F:lyase activity"/>
    <property type="evidence" value="ECO:0007669"/>
    <property type="project" value="UniProtKB-KW"/>
</dbReference>
<dbReference type="SUPFAM" id="SSF51419">
    <property type="entry name" value="PLP-binding barrel"/>
    <property type="match status" value="1"/>
</dbReference>
<evidence type="ECO:0000313" key="5">
    <source>
        <dbReference type="Proteomes" id="UP000581206"/>
    </source>
</evidence>
<evidence type="ECO:0000256" key="2">
    <source>
        <dbReference type="ARBA" id="ARBA00023239"/>
    </source>
</evidence>
<protein>
    <recommendedName>
        <fullName evidence="3">D-serine dehydratase-like domain-containing protein</fullName>
    </recommendedName>
</protein>
<keyword evidence="2" id="KW-0456">Lyase</keyword>
<dbReference type="RefSeq" id="WP_168629761.1">
    <property type="nucleotide sequence ID" value="NZ_BONL01000004.1"/>
</dbReference>
<reference evidence="4 5" key="1">
    <citation type="submission" date="2020-04" db="EMBL/GenBank/DDBJ databases">
        <title>MicrobeNet Type strains.</title>
        <authorList>
            <person name="Nicholson A.C."/>
        </authorList>
    </citation>
    <scope>NUCLEOTIDE SEQUENCE [LARGE SCALE GENOMIC DNA]</scope>
    <source>
        <strain evidence="4 5">ATCC BAA-788</strain>
    </source>
</reference>
<evidence type="ECO:0000259" key="3">
    <source>
        <dbReference type="SMART" id="SM01119"/>
    </source>
</evidence>
<dbReference type="InterPro" id="IPR029066">
    <property type="entry name" value="PLP-binding_barrel"/>
</dbReference>
<dbReference type="Gene3D" id="3.20.20.10">
    <property type="entry name" value="Alanine racemase"/>
    <property type="match status" value="1"/>
</dbReference>
<dbReference type="EMBL" id="JAAXOX010000003">
    <property type="protein sequence ID" value="NKY22645.1"/>
    <property type="molecule type" value="Genomic_DNA"/>
</dbReference>
<organism evidence="4 5">
    <name type="scientific">Cellulomonas denverensis</name>
    <dbReference type="NCBI Taxonomy" id="264297"/>
    <lineage>
        <taxon>Bacteria</taxon>
        <taxon>Bacillati</taxon>
        <taxon>Actinomycetota</taxon>
        <taxon>Actinomycetes</taxon>
        <taxon>Micrococcales</taxon>
        <taxon>Cellulomonadaceae</taxon>
        <taxon>Cellulomonas</taxon>
    </lineage>
</organism>
<gene>
    <name evidence="4" type="ORF">HGA03_08195</name>
</gene>
<dbReference type="Pfam" id="PF14031">
    <property type="entry name" value="D-ser_dehydrat"/>
    <property type="match status" value="1"/>
</dbReference>
<dbReference type="Proteomes" id="UP000581206">
    <property type="component" value="Unassembled WGS sequence"/>
</dbReference>
<evidence type="ECO:0000256" key="1">
    <source>
        <dbReference type="ARBA" id="ARBA00005323"/>
    </source>
</evidence>
<dbReference type="InterPro" id="IPR026956">
    <property type="entry name" value="D-ser_dehydrat-like_dom"/>
</dbReference>
<keyword evidence="5" id="KW-1185">Reference proteome</keyword>
<dbReference type="PANTHER" id="PTHR28004:SF8">
    <property type="entry name" value="D-SERINE DEAMINASE"/>
    <property type="match status" value="1"/>
</dbReference>
<sequence>MSLPELVLHESALAHNLAVMADYCRTAGVELAPHAKTHMSPELAARQLAAGAWGLTAATPAQLRTLAGWRVPRILHANLLVDPADIDWVATELLVPGGPEFLTYVDSGAGLDLLRDRLAAHRPARPLRLLLELGSPGGRTGVRNDDDARALAARVRGSALVELAGIAAFEGLTHDPAPRAALLARVRALTEELRPPLVTAGGSSYFDEVVAALGDLDATLVLRSGCYLTHDHGVYQRTSPLRDRFRPALELRAAVLSQPEDGLAILGFGRREAPTDDRLPVVLGHDDWTVTAVNDHHAFLALPAGVRLAPGTVLRLGLSHPCGAFDRWRTIPVLADDGTPLSTVHPHL</sequence>
<feature type="domain" description="D-serine dehydratase-like" evidence="3">
    <location>
        <begin position="248"/>
        <end position="335"/>
    </location>
</feature>
<dbReference type="InterPro" id="IPR051466">
    <property type="entry name" value="D-amino_acid_metab_enzyme"/>
</dbReference>
<dbReference type="PANTHER" id="PTHR28004">
    <property type="entry name" value="ZGC:162816-RELATED"/>
    <property type="match status" value="1"/>
</dbReference>
<evidence type="ECO:0000313" key="4">
    <source>
        <dbReference type="EMBL" id="NKY22645.1"/>
    </source>
</evidence>
<dbReference type="SMART" id="SM01119">
    <property type="entry name" value="D-ser_dehydrat"/>
    <property type="match status" value="1"/>
</dbReference>
<comment type="similarity">
    <text evidence="1">Belongs to the DSD1 family.</text>
</comment>
<dbReference type="Gene3D" id="2.40.37.20">
    <property type="entry name" value="D-serine dehydratase-like domain"/>
    <property type="match status" value="1"/>
</dbReference>